<comment type="caution">
    <text evidence="5">The sequence shown here is derived from an EMBL/GenBank/DDBJ whole genome shotgun (WGS) entry which is preliminary data.</text>
</comment>
<sequence>MDKANYGDVIYVDRGVYKHFGIYSGEGRKRSVIHYVKQEGGDVFDCCSGRVAETSLKEFLDGDSEYCVFAFEDPDVLDKLRDLFCASFNPFSRRSPADIGAEIISDAVSFLFDIEPEEEERDFYSPQETVERARSCIGQGEYDLLTQNCEHFAMWCKTGAKESAQVERLEEILQGNVVRLLG</sequence>
<dbReference type="PROSITE" id="PS51934">
    <property type="entry name" value="LRAT"/>
    <property type="match status" value="1"/>
</dbReference>
<evidence type="ECO:0000256" key="3">
    <source>
        <dbReference type="ARBA" id="ARBA00023098"/>
    </source>
</evidence>
<protein>
    <submittedName>
        <fullName evidence="5">Lecithin retinol acyltransferase family protein</fullName>
    </submittedName>
</protein>
<keyword evidence="5" id="KW-0012">Acyltransferase</keyword>
<keyword evidence="1" id="KW-0808">Transferase</keyword>
<feature type="domain" description="LRAT" evidence="4">
    <location>
        <begin position="9"/>
        <end position="165"/>
    </location>
</feature>
<dbReference type="InterPro" id="IPR051496">
    <property type="entry name" value="H-rev107_PLA/AT"/>
</dbReference>
<evidence type="ECO:0000256" key="2">
    <source>
        <dbReference type="ARBA" id="ARBA00022801"/>
    </source>
</evidence>
<keyword evidence="2" id="KW-0378">Hydrolase</keyword>
<dbReference type="Gene3D" id="3.90.1720.10">
    <property type="entry name" value="endopeptidase domain like (from Nostoc punctiforme)"/>
    <property type="match status" value="1"/>
</dbReference>
<dbReference type="Proteomes" id="UP001559623">
    <property type="component" value="Unassembled WGS sequence"/>
</dbReference>
<evidence type="ECO:0000313" key="6">
    <source>
        <dbReference type="Proteomes" id="UP001559623"/>
    </source>
</evidence>
<keyword evidence="3" id="KW-0443">Lipid metabolism</keyword>
<reference evidence="5 6" key="1">
    <citation type="submission" date="2023-04" db="EMBL/GenBank/DDBJ databases">
        <title>Genome Sequence of Selenomonas sputigena ATCC 33150.</title>
        <authorList>
            <person name="Miller D.P."/>
            <person name="Anvari S."/>
            <person name="Polson S.W."/>
            <person name="Macdonald M."/>
            <person name="Mcdowell J.V."/>
        </authorList>
    </citation>
    <scope>NUCLEOTIDE SEQUENCE [LARGE SCALE GENOMIC DNA]</scope>
    <source>
        <strain evidence="5 6">ATCC 33150</strain>
    </source>
</reference>
<evidence type="ECO:0000256" key="1">
    <source>
        <dbReference type="ARBA" id="ARBA00022679"/>
    </source>
</evidence>
<dbReference type="EMBL" id="JARVLH010000003">
    <property type="protein sequence ID" value="MEX5285096.1"/>
    <property type="molecule type" value="Genomic_DNA"/>
</dbReference>
<dbReference type="PANTHER" id="PTHR13943">
    <property type="entry name" value="HRAS-LIKE SUPPRESSOR - RELATED"/>
    <property type="match status" value="1"/>
</dbReference>
<dbReference type="Pfam" id="PF04970">
    <property type="entry name" value="LRAT"/>
    <property type="match status" value="1"/>
</dbReference>
<dbReference type="PANTHER" id="PTHR13943:SF77">
    <property type="entry name" value="LRAT DOMAIN-CONTAINING PROTEIN"/>
    <property type="match status" value="1"/>
</dbReference>
<name>A0ABV3X4H7_9FIRM</name>
<keyword evidence="6" id="KW-1185">Reference proteome</keyword>
<gene>
    <name evidence="5" type="ORF">QCO44_05505</name>
</gene>
<dbReference type="GO" id="GO:0016746">
    <property type="term" value="F:acyltransferase activity"/>
    <property type="evidence" value="ECO:0007669"/>
    <property type="project" value="UniProtKB-KW"/>
</dbReference>
<accession>A0ABV3X4H7</accession>
<evidence type="ECO:0000259" key="4">
    <source>
        <dbReference type="PROSITE" id="PS51934"/>
    </source>
</evidence>
<evidence type="ECO:0000313" key="5">
    <source>
        <dbReference type="EMBL" id="MEX5285096.1"/>
    </source>
</evidence>
<organism evidence="5 6">
    <name type="scientific">Selenomonas sputigena</name>
    <dbReference type="NCBI Taxonomy" id="69823"/>
    <lineage>
        <taxon>Bacteria</taxon>
        <taxon>Bacillati</taxon>
        <taxon>Bacillota</taxon>
        <taxon>Negativicutes</taxon>
        <taxon>Selenomonadales</taxon>
        <taxon>Selenomonadaceae</taxon>
        <taxon>Selenomonas</taxon>
    </lineage>
</organism>
<dbReference type="RefSeq" id="WP_368846824.1">
    <property type="nucleotide sequence ID" value="NZ_CP194411.1"/>
</dbReference>
<dbReference type="InterPro" id="IPR007053">
    <property type="entry name" value="LRAT_dom"/>
</dbReference>
<proteinExistence type="predicted"/>